<organism evidence="9 10">
    <name type="scientific">Denitrificimonas caeni</name>
    <dbReference type="NCBI Taxonomy" id="521720"/>
    <lineage>
        <taxon>Bacteria</taxon>
        <taxon>Pseudomonadati</taxon>
        <taxon>Pseudomonadota</taxon>
        <taxon>Gammaproteobacteria</taxon>
        <taxon>Pseudomonadales</taxon>
        <taxon>Pseudomonadaceae</taxon>
        <taxon>Denitrificimonas</taxon>
    </lineage>
</organism>
<keyword evidence="7" id="KW-0479">Metal-binding</keyword>
<name>A0AAE9VQ00_9GAMM</name>
<evidence type="ECO:0000313" key="9">
    <source>
        <dbReference type="EMBL" id="WBE26018.1"/>
    </source>
</evidence>
<evidence type="ECO:0000313" key="10">
    <source>
        <dbReference type="Proteomes" id="UP001212189"/>
    </source>
</evidence>
<evidence type="ECO:0000256" key="6">
    <source>
        <dbReference type="ARBA" id="ARBA00024536"/>
    </source>
</evidence>
<feature type="binding site" evidence="7">
    <location>
        <position position="293"/>
    </location>
    <ligand>
        <name>Fe(2+)</name>
        <dbReference type="ChEBI" id="CHEBI:29033"/>
    </ligand>
</feature>
<accession>A0AAE9VQ00</accession>
<evidence type="ECO:0000256" key="8">
    <source>
        <dbReference type="RuleBase" id="RU004185"/>
    </source>
</evidence>
<evidence type="ECO:0000256" key="3">
    <source>
        <dbReference type="ARBA" id="ARBA00023133"/>
    </source>
</evidence>
<evidence type="ECO:0000256" key="4">
    <source>
        <dbReference type="ARBA" id="ARBA00023239"/>
    </source>
</evidence>
<dbReference type="Proteomes" id="UP001212189">
    <property type="component" value="Chromosome"/>
</dbReference>
<dbReference type="InterPro" id="IPR033659">
    <property type="entry name" value="Ferrochelatase_N"/>
</dbReference>
<comment type="pathway">
    <text evidence="7">Porphyrin-containing compound metabolism; protoheme biosynthesis; protoheme from protoporphyrin-IX: step 1/1.</text>
</comment>
<dbReference type="PANTHER" id="PTHR11108">
    <property type="entry name" value="FERROCHELATASE"/>
    <property type="match status" value="1"/>
</dbReference>
<reference evidence="9 10" key="1">
    <citation type="submission" date="2022-12" db="EMBL/GenBank/DDBJ databases">
        <title>Coexistence and Characterization of a Novel Tigecycline Resistance gene tet(X) variant and blaNDM-1 in a Pseudomonas caeni Isolate of Chicken Origin.</title>
        <authorList>
            <person name="Lu X."/>
            <person name="Zhang L."/>
            <person name="Li R."/>
            <person name="Wang Z."/>
        </authorList>
    </citation>
    <scope>NUCLEOTIDE SEQUENCE [LARGE SCALE GENOMIC DNA]</scope>
    <source>
        <strain evidence="9 10">CE14</strain>
    </source>
</reference>
<feature type="binding site" evidence="7">
    <location>
        <position position="189"/>
    </location>
    <ligand>
        <name>Fe(2+)</name>
        <dbReference type="ChEBI" id="CHEBI:29033"/>
    </ligand>
</feature>
<dbReference type="Pfam" id="PF00762">
    <property type="entry name" value="Ferrochelatase"/>
    <property type="match status" value="1"/>
</dbReference>
<keyword evidence="5 7" id="KW-0627">Porphyrin biosynthesis</keyword>
<dbReference type="RefSeq" id="WP_269818964.1">
    <property type="nucleotide sequence ID" value="NZ_CP114976.1"/>
</dbReference>
<comment type="catalytic activity">
    <reaction evidence="7">
        <text>heme b + 2 H(+) = protoporphyrin IX + Fe(2+)</text>
        <dbReference type="Rhea" id="RHEA:22584"/>
        <dbReference type="ChEBI" id="CHEBI:15378"/>
        <dbReference type="ChEBI" id="CHEBI:29033"/>
        <dbReference type="ChEBI" id="CHEBI:57306"/>
        <dbReference type="ChEBI" id="CHEBI:60344"/>
        <dbReference type="EC" id="4.98.1.1"/>
    </reaction>
</comment>
<dbReference type="GO" id="GO:0005737">
    <property type="term" value="C:cytoplasm"/>
    <property type="evidence" value="ECO:0007669"/>
    <property type="project" value="UniProtKB-SubCell"/>
</dbReference>
<comment type="similarity">
    <text evidence="1 7 8">Belongs to the ferrochelatase family.</text>
</comment>
<evidence type="ECO:0000256" key="1">
    <source>
        <dbReference type="ARBA" id="ARBA00007718"/>
    </source>
</evidence>
<dbReference type="GO" id="GO:0046872">
    <property type="term" value="F:metal ion binding"/>
    <property type="evidence" value="ECO:0007669"/>
    <property type="project" value="UniProtKB-KW"/>
</dbReference>
<dbReference type="GO" id="GO:0006783">
    <property type="term" value="P:heme biosynthetic process"/>
    <property type="evidence" value="ECO:0007669"/>
    <property type="project" value="UniProtKB-UniRule"/>
</dbReference>
<evidence type="ECO:0000256" key="2">
    <source>
        <dbReference type="ARBA" id="ARBA00023004"/>
    </source>
</evidence>
<protein>
    <recommendedName>
        <fullName evidence="7">Ferrochelatase</fullName>
        <ecNumber evidence="7">4.98.1.1</ecNumber>
    </recommendedName>
    <alternativeName>
        <fullName evidence="7">Heme synthase</fullName>
    </alternativeName>
    <alternativeName>
        <fullName evidence="7">Protoheme ferro-lyase</fullName>
    </alternativeName>
</protein>
<dbReference type="SUPFAM" id="SSF53800">
    <property type="entry name" value="Chelatase"/>
    <property type="match status" value="1"/>
</dbReference>
<dbReference type="EMBL" id="CP114976">
    <property type="protein sequence ID" value="WBE26018.1"/>
    <property type="molecule type" value="Genomic_DNA"/>
</dbReference>
<keyword evidence="10" id="KW-1185">Reference proteome</keyword>
<comment type="function">
    <text evidence="7">Catalyzes the ferrous insertion into protoporphyrin IX.</text>
</comment>
<dbReference type="NCBIfam" id="TIGR00109">
    <property type="entry name" value="hemH"/>
    <property type="match status" value="1"/>
</dbReference>
<gene>
    <name evidence="7 9" type="primary">hemH</name>
    <name evidence="9" type="ORF">O6P33_04055</name>
</gene>
<sequence length="339" mass="37251">MSDHALLLANLGSPRSTSVSDVRSYLNQFLMDPYVIDIPWPLRRLLVGIILVTRPAKSAEAYASIWWPEGSPLVVISEQLTEAVRPLWPHGPTSLAMRYGEPSISTRLQELAQQGVKTVTFAPLYPQFADSTTTTAIKEAQQCIAQHKLAIKLNIVAPFYADPRYIDALAKSAETELQQDFDHLLLSFHGLPESHLKKLDPTGSHCLSDKSCCATASQAVLDTCYRAQCMRSAELFAQAAGLKPEQWSVAFQSRLGRNKWIEPYTDATLEELAARGVKKLLVMSPAFVADCIETLEELGIEGRAEFLAAGGEELVLIPCLNAQEHWAQALTGICESAAN</sequence>
<proteinExistence type="inferred from homology"/>
<dbReference type="HAMAP" id="MF_00323">
    <property type="entry name" value="Ferrochelatase"/>
    <property type="match status" value="1"/>
</dbReference>
<keyword evidence="3 7" id="KW-0350">Heme biosynthesis</keyword>
<dbReference type="EC" id="4.98.1.1" evidence="7"/>
<comment type="subcellular location">
    <subcellularLocation>
        <location evidence="7">Cytoplasm</location>
    </subcellularLocation>
</comment>
<comment type="catalytic activity">
    <reaction evidence="6">
        <text>Fe-coproporphyrin III + 2 H(+) = coproporphyrin III + Fe(2+)</text>
        <dbReference type="Rhea" id="RHEA:49572"/>
        <dbReference type="ChEBI" id="CHEBI:15378"/>
        <dbReference type="ChEBI" id="CHEBI:29033"/>
        <dbReference type="ChEBI" id="CHEBI:68438"/>
        <dbReference type="ChEBI" id="CHEBI:131725"/>
        <dbReference type="EC" id="4.99.1.9"/>
    </reaction>
    <physiologicalReaction direction="right-to-left" evidence="6">
        <dbReference type="Rhea" id="RHEA:49574"/>
    </physiologicalReaction>
</comment>
<dbReference type="GO" id="GO:0004325">
    <property type="term" value="F:ferrochelatase activity"/>
    <property type="evidence" value="ECO:0007669"/>
    <property type="project" value="UniProtKB-UniRule"/>
</dbReference>
<evidence type="ECO:0000256" key="7">
    <source>
        <dbReference type="HAMAP-Rule" id="MF_00323"/>
    </source>
</evidence>
<dbReference type="KEGG" id="dce:O6P33_04055"/>
<keyword evidence="4 7" id="KW-0456">Lyase</keyword>
<evidence type="ECO:0000256" key="5">
    <source>
        <dbReference type="ARBA" id="ARBA00023244"/>
    </source>
</evidence>
<dbReference type="PANTHER" id="PTHR11108:SF1">
    <property type="entry name" value="FERROCHELATASE, MITOCHONDRIAL"/>
    <property type="match status" value="1"/>
</dbReference>
<dbReference type="InterPro" id="IPR033644">
    <property type="entry name" value="Ferrochelatase_C"/>
</dbReference>
<keyword evidence="7" id="KW-0963">Cytoplasm</keyword>
<dbReference type="Gene3D" id="3.40.50.1400">
    <property type="match status" value="2"/>
</dbReference>
<keyword evidence="2 7" id="KW-0408">Iron</keyword>
<dbReference type="CDD" id="cd03411">
    <property type="entry name" value="Ferrochelatase_N"/>
    <property type="match status" value="1"/>
</dbReference>
<dbReference type="InterPro" id="IPR001015">
    <property type="entry name" value="Ferrochelatase"/>
</dbReference>
<dbReference type="AlphaFoldDB" id="A0AAE9VQ00"/>
<dbReference type="CDD" id="cd00419">
    <property type="entry name" value="Ferrochelatase_C"/>
    <property type="match status" value="1"/>
</dbReference>